<keyword evidence="2" id="KW-0812">Transmembrane</keyword>
<evidence type="ECO:0000256" key="2">
    <source>
        <dbReference type="ARBA" id="ARBA00022692"/>
    </source>
</evidence>
<proteinExistence type="predicted"/>
<dbReference type="GO" id="GO:0102772">
    <property type="term" value="F:sphingolipid C4-monooxygenase activity"/>
    <property type="evidence" value="ECO:0007669"/>
    <property type="project" value="UniProtKB-EC"/>
</dbReference>
<sequence>MNFTRAIHQIVTFPVPGDGFGVQALSLVPFIPDKILIIILPVAVYWLFSLIFQACDDHGWLSKYKLHTPEEFLRRNRVPMKDVIRGVLVQHAFQILMGIGVAYFEADEIIDDGAGVLAWALRVRLGKEYVPSLLAATGIDVVALVEKIKPFRYAAYSSGFAPWEIGLAKALYYVVAPAFQYLFAAFFVDSWQYCIHFCMHKNRWLYRTFHYRHHQLYVPYAFGALYNHPLEGFLEDTLGSLLAFKAARLTVRQGVYFFTFATLKTVDDHSGFLLPWDPLQMFTDNNASYHDIHHQSWGMKPFFSFWDRVFGTMWKGSDTELRYERGRQLAKQESLKRKKAVDDGERMEE</sequence>
<keyword evidence="7" id="KW-1185">Reference proteome</keyword>
<evidence type="ECO:0000256" key="4">
    <source>
        <dbReference type="ARBA" id="ARBA00023136"/>
    </source>
</evidence>
<evidence type="ECO:0000256" key="1">
    <source>
        <dbReference type="ARBA" id="ARBA00004370"/>
    </source>
</evidence>
<name>A0AAF0DIJ0_9EURO</name>
<comment type="subcellular location">
    <subcellularLocation>
        <location evidence="1">Membrane</location>
    </subcellularLocation>
</comment>
<protein>
    <submittedName>
        <fullName evidence="6">Sphingolipid C4-hydroxylase sur2</fullName>
        <ecNumber evidence="6">1.14.18.5</ecNumber>
    </submittedName>
</protein>
<keyword evidence="6" id="KW-0560">Oxidoreductase</keyword>
<keyword evidence="4" id="KW-0472">Membrane</keyword>
<dbReference type="EMBL" id="CP120628">
    <property type="protein sequence ID" value="WEW58146.1"/>
    <property type="molecule type" value="Genomic_DNA"/>
</dbReference>
<dbReference type="GO" id="GO:0005506">
    <property type="term" value="F:iron ion binding"/>
    <property type="evidence" value="ECO:0007669"/>
    <property type="project" value="InterPro"/>
</dbReference>
<reference evidence="6" key="1">
    <citation type="submission" date="2023-03" db="EMBL/GenBank/DDBJ databases">
        <title>Emydomyces testavorans Genome Sequence.</title>
        <authorList>
            <person name="Hoyer L."/>
        </authorList>
    </citation>
    <scope>NUCLEOTIDE SEQUENCE</scope>
    <source>
        <strain evidence="6">16-2883</strain>
    </source>
</reference>
<evidence type="ECO:0000256" key="3">
    <source>
        <dbReference type="ARBA" id="ARBA00022989"/>
    </source>
</evidence>
<dbReference type="GO" id="GO:0016020">
    <property type="term" value="C:membrane"/>
    <property type="evidence" value="ECO:0007669"/>
    <property type="project" value="UniProtKB-SubCell"/>
</dbReference>
<accession>A0AAF0DIJ0</accession>
<dbReference type="PANTHER" id="PTHR11863">
    <property type="entry name" value="STEROL DESATURASE"/>
    <property type="match status" value="1"/>
</dbReference>
<evidence type="ECO:0000259" key="5">
    <source>
        <dbReference type="Pfam" id="PF04116"/>
    </source>
</evidence>
<organism evidence="6 7">
    <name type="scientific">Emydomyces testavorans</name>
    <dbReference type="NCBI Taxonomy" id="2070801"/>
    <lineage>
        <taxon>Eukaryota</taxon>
        <taxon>Fungi</taxon>
        <taxon>Dikarya</taxon>
        <taxon>Ascomycota</taxon>
        <taxon>Pezizomycotina</taxon>
        <taxon>Eurotiomycetes</taxon>
        <taxon>Eurotiomycetidae</taxon>
        <taxon>Onygenales</taxon>
        <taxon>Nannizziopsiaceae</taxon>
        <taxon>Emydomyces</taxon>
    </lineage>
</organism>
<dbReference type="Proteomes" id="UP001219355">
    <property type="component" value="Chromosome 2"/>
</dbReference>
<evidence type="ECO:0000313" key="6">
    <source>
        <dbReference type="EMBL" id="WEW58146.1"/>
    </source>
</evidence>
<dbReference type="InterPro" id="IPR006694">
    <property type="entry name" value="Fatty_acid_hydroxylase"/>
</dbReference>
<dbReference type="GO" id="GO:0008610">
    <property type="term" value="P:lipid biosynthetic process"/>
    <property type="evidence" value="ECO:0007669"/>
    <property type="project" value="InterPro"/>
</dbReference>
<dbReference type="EC" id="1.14.18.5" evidence="6"/>
<gene>
    <name evidence="6" type="primary">SUR2_2</name>
    <name evidence="6" type="ORF">PRK78_003613</name>
</gene>
<dbReference type="Pfam" id="PF04116">
    <property type="entry name" value="FA_hydroxylase"/>
    <property type="match status" value="1"/>
</dbReference>
<dbReference type="AlphaFoldDB" id="A0AAF0DIJ0"/>
<evidence type="ECO:0000313" key="7">
    <source>
        <dbReference type="Proteomes" id="UP001219355"/>
    </source>
</evidence>
<feature type="domain" description="Fatty acid hydroxylase" evidence="5">
    <location>
        <begin position="182"/>
        <end position="312"/>
    </location>
</feature>
<dbReference type="InterPro" id="IPR050307">
    <property type="entry name" value="Sterol_Desaturase_Related"/>
</dbReference>
<keyword evidence="3" id="KW-1133">Transmembrane helix</keyword>